<sequence>MADIIRIPPLQYIHILDTNTNVTKLVTGPKIFMKQDHEKLISGKDPKPMISIPPRCYVVIANPVIRNKDGSISEDEHGQVNVRHGDLEIRLNDEYQDPFPLYPREELQGDVQKLRVVSADSALLIQAEREHTDQTGEKRVPGDLWYFRGPGTYTPRVDQTVAKEVPFRKIKINQALRLRAQRELVDANKITRKAGEEWLIRTPGAYLPGVYETVVEVVNAKIITDYLAIHLRAARAFTDVYDIKRNAGEEWLINSEQSSVHIIDVYEEFVQDVKITVLAKNQYCIVLDPWDEKLPGNRYGYKQLRTGENRFFLMPGESLEGGIKNTYVLSDDEALLLKAKEAFDIDGDNKKPGDRWMINGPCSYIPPVQVEVLAVRKAIPLHVNEGIYVRDIRTGTVRSEIGHSYMLKAHEELWEMPLSDVVEKLLEEAGQKRVDKTRVVTYKCPANCVVQIYDYSKKQSRCVCGPDLVMLKPDEQFTVNVLSGGKPKRVGVVKTLHLQLGPDFSTDVIEVDTSDHARLRLQLSYNWKFNVDKDKEESFKKVFQVRDFIGNICNYMASRVRGVVASCSFDHFHRESAKIIRKSIFGFDDAGKINDKFDFPENGLIITNVDIQSIEPVEKQTKERLQESVTLAIEITTQNEEAKARHASERQAQEALGQLEKLRIENQAKVEEENNKLYQLRSDTEIVQIEGEALARAKAEAEKSKIKAQSVVDAAELRSKAEKLSKENEIIAIKSKQQIEVEFQKKKDELEINKAKQLAEIESNKFKETIGSIGPETLVALSEAGPKLQAELLQGLGLTGYLMMDSDNPINLFNTAQGLLGMGGNESTE</sequence>
<dbReference type="InterPro" id="IPR041134">
    <property type="entry name" value="Vault_2"/>
</dbReference>
<evidence type="ECO:0000313" key="14">
    <source>
        <dbReference type="EMBL" id="OMJ73021.1"/>
    </source>
</evidence>
<protein>
    <recommendedName>
        <fullName evidence="16">Major vault protein</fullName>
    </recommendedName>
</protein>
<dbReference type="Pfam" id="PF17796">
    <property type="entry name" value="Vault_4"/>
    <property type="match status" value="1"/>
</dbReference>
<organism evidence="14 15">
    <name type="scientific">Stentor coeruleus</name>
    <dbReference type="NCBI Taxonomy" id="5963"/>
    <lineage>
        <taxon>Eukaryota</taxon>
        <taxon>Sar</taxon>
        <taxon>Alveolata</taxon>
        <taxon>Ciliophora</taxon>
        <taxon>Postciliodesmatophora</taxon>
        <taxon>Heterotrichea</taxon>
        <taxon>Heterotrichida</taxon>
        <taxon>Stentoridae</taxon>
        <taxon>Stentor</taxon>
    </lineage>
</organism>
<dbReference type="PANTHER" id="PTHR14165">
    <property type="entry name" value="MAJOR VAULT PROTEIN"/>
    <property type="match status" value="1"/>
</dbReference>
<evidence type="ECO:0000256" key="6">
    <source>
        <dbReference type="ARBA" id="ARBA00023274"/>
    </source>
</evidence>
<evidence type="ECO:0000256" key="1">
    <source>
        <dbReference type="ARBA" id="ARBA00004123"/>
    </source>
</evidence>
<dbReference type="Gene3D" id="2.30.30.570">
    <property type="match status" value="2"/>
</dbReference>
<dbReference type="OrthoDB" id="6125719at2759"/>
<feature type="domain" description="Major vault protein repeat" evidence="9">
    <location>
        <begin position="173"/>
        <end position="209"/>
    </location>
</feature>
<dbReference type="InterPro" id="IPR041136">
    <property type="entry name" value="Vault_4"/>
</dbReference>
<dbReference type="InterPro" id="IPR021870">
    <property type="entry name" value="MVP_shoulder"/>
</dbReference>
<keyword evidence="15" id="KW-1185">Reference proteome</keyword>
<dbReference type="Gene3D" id="2.30.30.550">
    <property type="entry name" value="Major Vault Protein repeat"/>
    <property type="match status" value="4"/>
</dbReference>
<dbReference type="FunFam" id="2.30.30.550:FF:000001">
    <property type="entry name" value="major vault protein-like"/>
    <property type="match status" value="3"/>
</dbReference>
<dbReference type="CDD" id="cd08825">
    <property type="entry name" value="MVP_shoulder"/>
    <property type="match status" value="1"/>
</dbReference>
<feature type="domain" description="Major vault protein repeat" evidence="13">
    <location>
        <begin position="378"/>
        <end position="430"/>
    </location>
</feature>
<feature type="repeat" description="MVP" evidence="7">
    <location>
        <begin position="331"/>
        <end position="382"/>
    </location>
</feature>
<evidence type="ECO:0000256" key="8">
    <source>
        <dbReference type="SAM" id="Coils"/>
    </source>
</evidence>
<dbReference type="FunFam" id="3.30.479.30:FF:000010">
    <property type="entry name" value="major vault protein-like"/>
    <property type="match status" value="1"/>
</dbReference>
<dbReference type="InterPro" id="IPR040989">
    <property type="entry name" value="Vault_3"/>
</dbReference>
<dbReference type="GO" id="GO:1990904">
    <property type="term" value="C:ribonucleoprotein complex"/>
    <property type="evidence" value="ECO:0007669"/>
    <property type="project" value="UniProtKB-UniRule"/>
</dbReference>
<dbReference type="Pfam" id="PF17794">
    <property type="entry name" value="Vault_2"/>
    <property type="match status" value="2"/>
</dbReference>
<dbReference type="Gene3D" id="3.30.479.30">
    <property type="entry name" value="Band 7 domain"/>
    <property type="match status" value="1"/>
</dbReference>
<comment type="caution">
    <text evidence="14">The sequence shown here is derived from an EMBL/GenBank/DDBJ whole genome shotgun (WGS) entry which is preliminary data.</text>
</comment>
<reference evidence="14 15" key="1">
    <citation type="submission" date="2016-11" db="EMBL/GenBank/DDBJ databases">
        <title>The macronuclear genome of Stentor coeruleus: a giant cell with tiny introns.</title>
        <authorList>
            <person name="Slabodnick M."/>
            <person name="Ruby J.G."/>
            <person name="Reiff S.B."/>
            <person name="Swart E.C."/>
            <person name="Gosai S."/>
            <person name="Prabakaran S."/>
            <person name="Witkowska E."/>
            <person name="Larue G.E."/>
            <person name="Fisher S."/>
            <person name="Freeman R.M."/>
            <person name="Gunawardena J."/>
            <person name="Chu W."/>
            <person name="Stover N.A."/>
            <person name="Gregory B.D."/>
            <person name="Nowacki M."/>
            <person name="Derisi J."/>
            <person name="Roy S.W."/>
            <person name="Marshall W.F."/>
            <person name="Sood P."/>
        </authorList>
    </citation>
    <scope>NUCLEOTIDE SEQUENCE [LARGE SCALE GENOMIC DNA]</scope>
    <source>
        <strain evidence="14">WM001</strain>
    </source>
</reference>
<evidence type="ECO:0000256" key="4">
    <source>
        <dbReference type="ARBA" id="ARBA00022737"/>
    </source>
</evidence>
<feature type="repeat" description="MVP" evidence="7">
    <location>
        <begin position="172"/>
        <end position="224"/>
    </location>
</feature>
<dbReference type="InterPro" id="IPR043179">
    <property type="entry name" value="Vault_2_sf"/>
</dbReference>
<dbReference type="EMBL" id="MPUH01000854">
    <property type="protein sequence ID" value="OMJ73021.1"/>
    <property type="molecule type" value="Genomic_DNA"/>
</dbReference>
<feature type="domain" description="Major vault protein repeat" evidence="9">
    <location>
        <begin position="116"/>
        <end position="156"/>
    </location>
</feature>
<evidence type="ECO:0000259" key="13">
    <source>
        <dbReference type="Pfam" id="PF17796"/>
    </source>
</evidence>
<feature type="domain" description="Major vault protein repeat" evidence="12">
    <location>
        <begin position="439"/>
        <end position="500"/>
    </location>
</feature>
<evidence type="ECO:0000313" key="15">
    <source>
        <dbReference type="Proteomes" id="UP000187209"/>
    </source>
</evidence>
<feature type="domain" description="Major vault protein repeat" evidence="9">
    <location>
        <begin position="327"/>
        <end position="367"/>
    </location>
</feature>
<feature type="repeat" description="MVP" evidence="7">
    <location>
        <begin position="225"/>
        <end position="279"/>
    </location>
</feature>
<accession>A0A1R2B8C2</accession>
<dbReference type="Gene3D" id="6.20.380.10">
    <property type="match status" value="1"/>
</dbReference>
<feature type="domain" description="Major vault protein repeat" evidence="9">
    <location>
        <begin position="222"/>
        <end position="253"/>
    </location>
</feature>
<dbReference type="InterPro" id="IPR039059">
    <property type="entry name" value="MVP"/>
</dbReference>
<keyword evidence="8" id="KW-0175">Coiled coil</keyword>
<name>A0A1R2B8C2_9CILI</name>
<dbReference type="InterPro" id="IPR002499">
    <property type="entry name" value="Vault_N"/>
</dbReference>
<feature type="coiled-coil region" evidence="8">
    <location>
        <begin position="645"/>
        <end position="672"/>
    </location>
</feature>
<dbReference type="Pfam" id="PF17795">
    <property type="entry name" value="Vault_3"/>
    <property type="match status" value="1"/>
</dbReference>
<dbReference type="InterPro" id="IPR043023">
    <property type="entry name" value="MVP_rep_sf"/>
</dbReference>
<evidence type="ECO:0000259" key="12">
    <source>
        <dbReference type="Pfam" id="PF17795"/>
    </source>
</evidence>
<dbReference type="Pfam" id="PF01505">
    <property type="entry name" value="Vault"/>
    <property type="match status" value="4"/>
</dbReference>
<evidence type="ECO:0000259" key="11">
    <source>
        <dbReference type="Pfam" id="PF17794"/>
    </source>
</evidence>
<gene>
    <name evidence="14" type="ORF">SteCoe_28400</name>
</gene>
<dbReference type="AlphaFoldDB" id="A0A1R2B8C2"/>
<evidence type="ECO:0000259" key="9">
    <source>
        <dbReference type="Pfam" id="PF01505"/>
    </source>
</evidence>
<feature type="repeat" description="MVP" evidence="7">
    <location>
        <begin position="55"/>
        <end position="118"/>
    </location>
</feature>
<evidence type="ECO:0008006" key="16">
    <source>
        <dbReference type="Google" id="ProtNLM"/>
    </source>
</evidence>
<dbReference type="FunFam" id="2.30.30.560:FF:000002">
    <property type="entry name" value="Major vault protein-alpha"/>
    <property type="match status" value="1"/>
</dbReference>
<feature type="repeat" description="MVP" evidence="7">
    <location>
        <begin position="119"/>
        <end position="171"/>
    </location>
</feature>
<dbReference type="GO" id="GO:0005634">
    <property type="term" value="C:nucleus"/>
    <property type="evidence" value="ECO:0007669"/>
    <property type="project" value="UniProtKB-SubCell"/>
</dbReference>
<evidence type="ECO:0000256" key="3">
    <source>
        <dbReference type="ARBA" id="ARBA00022490"/>
    </source>
</evidence>
<dbReference type="FunFam" id="2.30.30.570:FF:000002">
    <property type="entry name" value="Major vault protein-alpha"/>
    <property type="match status" value="1"/>
</dbReference>
<keyword evidence="3 7" id="KW-0963">Cytoplasm</keyword>
<keyword evidence="4" id="KW-0677">Repeat</keyword>
<comment type="subcellular location">
    <subcellularLocation>
        <location evidence="2 7">Cytoplasm</location>
    </subcellularLocation>
    <subcellularLocation>
        <location evidence="1">Nucleus</location>
    </subcellularLocation>
</comment>
<dbReference type="Proteomes" id="UP000187209">
    <property type="component" value="Unassembled WGS sequence"/>
</dbReference>
<dbReference type="GO" id="GO:0005737">
    <property type="term" value="C:cytoplasm"/>
    <property type="evidence" value="ECO:0007669"/>
    <property type="project" value="UniProtKB-SubCell"/>
</dbReference>
<dbReference type="Gene3D" id="6.10.250.720">
    <property type="match status" value="1"/>
</dbReference>
<dbReference type="InterPro" id="IPR036013">
    <property type="entry name" value="Band_7/SPFH_dom_sf"/>
</dbReference>
<proteinExistence type="predicted"/>
<evidence type="ECO:0000256" key="7">
    <source>
        <dbReference type="PROSITE-ProRule" id="PRU00571"/>
    </source>
</evidence>
<dbReference type="PROSITE" id="PS51224">
    <property type="entry name" value="MVP"/>
    <property type="match status" value="5"/>
</dbReference>
<dbReference type="Gene3D" id="2.30.30.560">
    <property type="match status" value="2"/>
</dbReference>
<feature type="domain" description="Major vault protein shoulder" evidence="10">
    <location>
        <begin position="501"/>
        <end position="618"/>
    </location>
</feature>
<keyword evidence="5" id="KW-0539">Nucleus</keyword>
<evidence type="ECO:0000256" key="5">
    <source>
        <dbReference type="ARBA" id="ARBA00023242"/>
    </source>
</evidence>
<evidence type="ECO:0000256" key="2">
    <source>
        <dbReference type="ARBA" id="ARBA00004496"/>
    </source>
</evidence>
<dbReference type="FunFam" id="2.30.30.570:FF:000001">
    <property type="entry name" value="major vault protein-like"/>
    <property type="match status" value="1"/>
</dbReference>
<dbReference type="Pfam" id="PF11978">
    <property type="entry name" value="MVP_shoulder"/>
    <property type="match status" value="1"/>
</dbReference>
<dbReference type="InterPro" id="IPR041139">
    <property type="entry name" value="MVP_rep_dom"/>
</dbReference>
<dbReference type="Gene3D" id="2.30.30.620">
    <property type="match status" value="1"/>
</dbReference>
<evidence type="ECO:0000259" key="10">
    <source>
        <dbReference type="Pfam" id="PF11978"/>
    </source>
</evidence>
<feature type="domain" description="Major vault protein repeat" evidence="11">
    <location>
        <begin position="275"/>
        <end position="323"/>
    </location>
</feature>
<feature type="domain" description="Major vault protein repeat" evidence="11">
    <location>
        <begin position="49"/>
        <end position="111"/>
    </location>
</feature>
<dbReference type="PANTHER" id="PTHR14165:SF3">
    <property type="entry name" value="MAJOR VAULT PROTEIN"/>
    <property type="match status" value="1"/>
</dbReference>
<keyword evidence="6 7" id="KW-0687">Ribonucleoprotein</keyword>